<protein>
    <submittedName>
        <fullName evidence="2">Uncharacterized protein</fullName>
    </submittedName>
</protein>
<dbReference type="AlphaFoldDB" id="A0A1Y2AN77"/>
<sequence>MNINKYENYSELQIRNFNNSNLDYNYIVDDSVNSRNTQGVNYNSNQSKSHILSQNNNMQLDKNKYNNNSSIQNKPTISQNRTNSINSSQNFNKMSIDLLNKSNINKNNYNNMNINKNNMNKNNIVFNYLNTLTNFTTNKPMKINFKSNTNIESNCLIQPNNDYKNFMMNNNNDKSSNNGQTYLQYKLSSYQNRMNNNNTSNSNSNSIKSGSSSSSYSYNFNSNNIDHHVRKGSYNSTLMKEGFINESNKFCYGSSSTSYLEMNKNGYMLKNDNNINKYYDNTTITNNNSNLNKNNVNNKNNNNISDYNNIENKFRGNRMSKYYQKLDTNKNNLQSQNQYNEFIENTKETISSYPMKNGNAKDLNKLVNKRYIDKQLENNDNTSYSYSQLFSNHQNNNFVPNNQRFNAKPITQNESTKTKNNNSQTIIYNKNKMKNSNNNIFIDQDEYLTHAHMYRAKDNNFYPKLPNKTPSQHKNIEMNKISNSYISISL</sequence>
<proteinExistence type="predicted"/>
<dbReference type="EMBL" id="MCOG01000228">
    <property type="protein sequence ID" value="ORY23962.1"/>
    <property type="molecule type" value="Genomic_DNA"/>
</dbReference>
<feature type="region of interest" description="Disordered" evidence="1">
    <location>
        <begin position="60"/>
        <end position="88"/>
    </location>
</feature>
<reference evidence="2 3" key="1">
    <citation type="submission" date="2016-08" db="EMBL/GenBank/DDBJ databases">
        <title>A Parts List for Fungal Cellulosomes Revealed by Comparative Genomics.</title>
        <authorList>
            <consortium name="DOE Joint Genome Institute"/>
            <person name="Haitjema C.H."/>
            <person name="Gilmore S.P."/>
            <person name="Henske J.K."/>
            <person name="Solomon K.V."/>
            <person name="De Groot R."/>
            <person name="Kuo A."/>
            <person name="Mondo S.J."/>
            <person name="Salamov A.A."/>
            <person name="Labutti K."/>
            <person name="Zhao Z."/>
            <person name="Chiniquy J."/>
            <person name="Barry K."/>
            <person name="Brewer H.M."/>
            <person name="Purvine S.O."/>
            <person name="Wright A.T."/>
            <person name="Boxma B."/>
            <person name="Van Alen T."/>
            <person name="Hackstein J.H."/>
            <person name="Baker S.E."/>
            <person name="Grigoriev I.V."/>
            <person name="O'Malley M.A."/>
        </authorList>
    </citation>
    <scope>NUCLEOTIDE SEQUENCE [LARGE SCALE GENOMIC DNA]</scope>
    <source>
        <strain evidence="2 3">G1</strain>
    </source>
</reference>
<dbReference type="Proteomes" id="UP000193920">
    <property type="component" value="Unassembled WGS sequence"/>
</dbReference>
<evidence type="ECO:0000256" key="1">
    <source>
        <dbReference type="SAM" id="MobiDB-lite"/>
    </source>
</evidence>
<evidence type="ECO:0000313" key="3">
    <source>
        <dbReference type="Proteomes" id="UP000193920"/>
    </source>
</evidence>
<accession>A0A1Y2AN77</accession>
<evidence type="ECO:0000313" key="2">
    <source>
        <dbReference type="EMBL" id="ORY23962.1"/>
    </source>
</evidence>
<comment type="caution">
    <text evidence="2">The sequence shown here is derived from an EMBL/GenBank/DDBJ whole genome shotgun (WGS) entry which is preliminary data.</text>
</comment>
<keyword evidence="3" id="KW-1185">Reference proteome</keyword>
<organism evidence="2 3">
    <name type="scientific">Neocallimastix californiae</name>
    <dbReference type="NCBI Taxonomy" id="1754190"/>
    <lineage>
        <taxon>Eukaryota</taxon>
        <taxon>Fungi</taxon>
        <taxon>Fungi incertae sedis</taxon>
        <taxon>Chytridiomycota</taxon>
        <taxon>Chytridiomycota incertae sedis</taxon>
        <taxon>Neocallimastigomycetes</taxon>
        <taxon>Neocallimastigales</taxon>
        <taxon>Neocallimastigaceae</taxon>
        <taxon>Neocallimastix</taxon>
    </lineage>
</organism>
<gene>
    <name evidence="2" type="ORF">LY90DRAFT_675354</name>
</gene>
<name>A0A1Y2AN77_9FUNG</name>
<feature type="region of interest" description="Disordered" evidence="1">
    <location>
        <begin position="192"/>
        <end position="213"/>
    </location>
</feature>